<reference evidence="3 5" key="1">
    <citation type="journal article" date="2020" name="Stud. Mycol.">
        <title>101 Dothideomycetes genomes: a test case for predicting lifestyles and emergence of pathogens.</title>
        <authorList>
            <person name="Haridas S."/>
            <person name="Albert R."/>
            <person name="Binder M."/>
            <person name="Bloem J."/>
            <person name="Labutti K."/>
            <person name="Salamov A."/>
            <person name="Andreopoulos B."/>
            <person name="Baker S."/>
            <person name="Barry K."/>
            <person name="Bills G."/>
            <person name="Bluhm B."/>
            <person name="Cannon C."/>
            <person name="Castanera R."/>
            <person name="Culley D."/>
            <person name="Daum C."/>
            <person name="Ezra D."/>
            <person name="Gonzalez J."/>
            <person name="Henrissat B."/>
            <person name="Kuo A."/>
            <person name="Liang C."/>
            <person name="Lipzen A."/>
            <person name="Lutzoni F."/>
            <person name="Magnuson J."/>
            <person name="Mondo S."/>
            <person name="Nolan M."/>
            <person name="Ohm R."/>
            <person name="Pangilinan J."/>
            <person name="Park H.-J."/>
            <person name="Ramirez L."/>
            <person name="Alfaro M."/>
            <person name="Sun H."/>
            <person name="Tritt A."/>
            <person name="Yoshinaga Y."/>
            <person name="Zwiers L.-H."/>
            <person name="Turgeon B."/>
            <person name="Goodwin S."/>
            <person name="Spatafora J."/>
            <person name="Crous P."/>
            <person name="Grigoriev I."/>
        </authorList>
    </citation>
    <scope>NUCLEOTIDE SEQUENCE</scope>
    <source>
        <strain evidence="3 5">CBS 304.34</strain>
    </source>
</reference>
<reference evidence="5" key="3">
    <citation type="submission" date="2025-04" db="UniProtKB">
        <authorList>
            <consortium name="RefSeq"/>
        </authorList>
    </citation>
    <scope>IDENTIFICATION</scope>
    <source>
        <strain evidence="5">CBS 304.34</strain>
    </source>
</reference>
<feature type="transmembrane region" description="Helical" evidence="2">
    <location>
        <begin position="222"/>
        <end position="241"/>
    </location>
</feature>
<evidence type="ECO:0000313" key="3">
    <source>
        <dbReference type="EMBL" id="KAF2816545.1"/>
    </source>
</evidence>
<evidence type="ECO:0000256" key="1">
    <source>
        <dbReference type="SAM" id="MobiDB-lite"/>
    </source>
</evidence>
<accession>A0A6A6Z8D9</accession>
<dbReference type="RefSeq" id="XP_033583509.1">
    <property type="nucleotide sequence ID" value="XM_033714996.1"/>
</dbReference>
<sequence>MAPVEPDSRTSNTLPIVIFSTQVALVASLSLVVLRTICRAARTLPPPSSTRAQQTSRKREVAVFATLAGLSLATITYCTVTWRIASYLSWVEEGKFEIPGSIWSGWYGTGEGSDAARWWLGSWLQDVGYLKEAEDLGLTVPSGVFWLDQEFLGLAVAGLFMGVEGHRRNLPLSTTVSFVLLSQVGGLSYALNLFFLAMIYTPIPLHRALPPRRDPLWTPKPLVYRVPLLLSFVSLAFMYRNTNSDLAKIALRIGYFALPIYLATAIEFIPSSWGIQHNTTTSAHRSLLSFFRFASFVSPVFYIFDTFRSFQAETPSKHYTGYNYVWNMHTGGIRSPYDRATGAISGFLESLSKHPGLSATSSDVALAALSLCIWAFVRGLDVSEMLNSGFLAYFFGNDKHAKHVAFGTELESKPVEEPSPSETPGKRTRGRPKKSETVSKKNGIVSGSLRRSTRRKTISEQGSDSEDSFKPSTHTKDEIAATEHDTAEGDDLVADGEAAALGLGLYIVGGLGTIAAAVLGAEIAGN</sequence>
<feature type="transmembrane region" description="Helical" evidence="2">
    <location>
        <begin position="12"/>
        <end position="34"/>
    </location>
</feature>
<evidence type="ECO:0000256" key="2">
    <source>
        <dbReference type="SAM" id="Phobius"/>
    </source>
</evidence>
<protein>
    <submittedName>
        <fullName evidence="3 5">Uncharacterized protein</fullName>
    </submittedName>
</protein>
<keyword evidence="2" id="KW-0812">Transmembrane</keyword>
<feature type="transmembrane region" description="Helical" evidence="2">
    <location>
        <begin position="175"/>
        <end position="202"/>
    </location>
</feature>
<organism evidence="3">
    <name type="scientific">Mytilinidion resinicola</name>
    <dbReference type="NCBI Taxonomy" id="574789"/>
    <lineage>
        <taxon>Eukaryota</taxon>
        <taxon>Fungi</taxon>
        <taxon>Dikarya</taxon>
        <taxon>Ascomycota</taxon>
        <taxon>Pezizomycotina</taxon>
        <taxon>Dothideomycetes</taxon>
        <taxon>Pleosporomycetidae</taxon>
        <taxon>Mytilinidiales</taxon>
        <taxon>Mytilinidiaceae</taxon>
        <taxon>Mytilinidion</taxon>
    </lineage>
</organism>
<keyword evidence="2" id="KW-0472">Membrane</keyword>
<dbReference type="OrthoDB" id="2126185at2759"/>
<feature type="region of interest" description="Disordered" evidence="1">
    <location>
        <begin position="410"/>
        <end position="475"/>
    </location>
</feature>
<name>A0A6A6Z8D9_9PEZI</name>
<dbReference type="GeneID" id="54455889"/>
<dbReference type="Proteomes" id="UP000504636">
    <property type="component" value="Unplaced"/>
</dbReference>
<feature type="transmembrane region" description="Helical" evidence="2">
    <location>
        <begin position="61"/>
        <end position="85"/>
    </location>
</feature>
<dbReference type="AlphaFoldDB" id="A0A6A6Z8D9"/>
<keyword evidence="4" id="KW-1185">Reference proteome</keyword>
<proteinExistence type="predicted"/>
<keyword evidence="2" id="KW-1133">Transmembrane helix</keyword>
<reference evidence="5" key="2">
    <citation type="submission" date="2020-04" db="EMBL/GenBank/DDBJ databases">
        <authorList>
            <consortium name="NCBI Genome Project"/>
        </authorList>
    </citation>
    <scope>NUCLEOTIDE SEQUENCE</scope>
    <source>
        <strain evidence="5">CBS 304.34</strain>
    </source>
</reference>
<dbReference type="EMBL" id="MU003693">
    <property type="protein sequence ID" value="KAF2816545.1"/>
    <property type="molecule type" value="Genomic_DNA"/>
</dbReference>
<feature type="transmembrane region" description="Helical" evidence="2">
    <location>
        <begin position="287"/>
        <end position="304"/>
    </location>
</feature>
<evidence type="ECO:0000313" key="4">
    <source>
        <dbReference type="Proteomes" id="UP000504636"/>
    </source>
</evidence>
<gene>
    <name evidence="3 5" type="ORF">BDZ99DRAFT_375830</name>
</gene>
<evidence type="ECO:0000313" key="5">
    <source>
        <dbReference type="RefSeq" id="XP_033583509.1"/>
    </source>
</evidence>
<feature type="transmembrane region" description="Helical" evidence="2">
    <location>
        <begin position="253"/>
        <end position="275"/>
    </location>
</feature>